<protein>
    <submittedName>
        <fullName evidence="3">Methyltranfer_dom domain-containing protein</fullName>
    </submittedName>
</protein>
<dbReference type="PANTHER" id="PTHR12496">
    <property type="entry name" value="CGI-41 METHYLTRANSFERASE"/>
    <property type="match status" value="1"/>
</dbReference>
<evidence type="ECO:0000313" key="3">
    <source>
        <dbReference type="WBParaSite" id="PTRK_0001403600.1"/>
    </source>
</evidence>
<dbReference type="InterPro" id="IPR025714">
    <property type="entry name" value="Methyltranfer_dom"/>
</dbReference>
<sequence>MLDFYIEKQWESLPQSWQYYFEENKNEITNIALSLLDNSKTSFHDNFPESLLKFKNDIQNIINNAFMNESSYQVKAYDFSKVPKMLLAKIKRKKIHELQYLIPLISHLYTSSNGLFNEIVDFGAGIGHLSRILAYCIKDLCDVTVSTVEGNDNFVREACKLDQDFEKKLKHQTKQDIKLNIKRSSKMVYNEEDITNNSDLTSKKLIIGLHTCGDFASTLIRHFQSNSNVTGLINVGCCYHKINNAEDMMYRQIYESCNHSDVPSYYNYPMSSDRNKFPNLSYAARELACHSLDKFTEKLHDKSCLKSFKINLFRAKLEYIIFLVTKKDANRHLGLNSVQFRDDLSFDDYIEEALQSHKDVRNEINQFKCDSHESYYKMIQIDEDDIWRIFVLYVIRLSIAPIIETTILLDRLIFLKEHDLKPYLVKLFDPKMSPRCSAIVCKK</sequence>
<evidence type="ECO:0000259" key="1">
    <source>
        <dbReference type="Pfam" id="PF13679"/>
    </source>
</evidence>
<name>A0A0N4ZZ21_PARTI</name>
<accession>A0A0N4ZZ21</accession>
<dbReference type="Pfam" id="PF13679">
    <property type="entry name" value="Methyltransf_32"/>
    <property type="match status" value="1"/>
</dbReference>
<dbReference type="PANTHER" id="PTHR12496:SF2">
    <property type="entry name" value="METHYLTRANSFERASE-LIKE PROTEIN 25B"/>
    <property type="match status" value="1"/>
</dbReference>
<keyword evidence="2" id="KW-1185">Reference proteome</keyword>
<dbReference type="AlphaFoldDB" id="A0A0N4ZZ21"/>
<evidence type="ECO:0000313" key="2">
    <source>
        <dbReference type="Proteomes" id="UP000038045"/>
    </source>
</evidence>
<reference evidence="3" key="1">
    <citation type="submission" date="2017-02" db="UniProtKB">
        <authorList>
            <consortium name="WormBaseParasite"/>
        </authorList>
    </citation>
    <scope>IDENTIFICATION</scope>
</reference>
<feature type="domain" description="Methyltransferase" evidence="1">
    <location>
        <begin position="93"/>
        <end position="244"/>
    </location>
</feature>
<dbReference type="InterPro" id="IPR052220">
    <property type="entry name" value="METTL25"/>
</dbReference>
<proteinExistence type="predicted"/>
<dbReference type="STRING" id="131310.A0A0N4ZZ21"/>
<dbReference type="WBParaSite" id="PTRK_0001403600.1">
    <property type="protein sequence ID" value="PTRK_0001403600.1"/>
    <property type="gene ID" value="PTRK_0001403600"/>
</dbReference>
<organism evidence="2 3">
    <name type="scientific">Parastrongyloides trichosuri</name>
    <name type="common">Possum-specific nematode worm</name>
    <dbReference type="NCBI Taxonomy" id="131310"/>
    <lineage>
        <taxon>Eukaryota</taxon>
        <taxon>Metazoa</taxon>
        <taxon>Ecdysozoa</taxon>
        <taxon>Nematoda</taxon>
        <taxon>Chromadorea</taxon>
        <taxon>Rhabditida</taxon>
        <taxon>Tylenchina</taxon>
        <taxon>Panagrolaimomorpha</taxon>
        <taxon>Strongyloidoidea</taxon>
        <taxon>Strongyloididae</taxon>
        <taxon>Parastrongyloides</taxon>
    </lineage>
</organism>
<dbReference type="Proteomes" id="UP000038045">
    <property type="component" value="Unplaced"/>
</dbReference>